<organism evidence="6 7">
    <name type="scientific">Kordiimonas pumila</name>
    <dbReference type="NCBI Taxonomy" id="2161677"/>
    <lineage>
        <taxon>Bacteria</taxon>
        <taxon>Pseudomonadati</taxon>
        <taxon>Pseudomonadota</taxon>
        <taxon>Alphaproteobacteria</taxon>
        <taxon>Kordiimonadales</taxon>
        <taxon>Kordiimonadaceae</taxon>
        <taxon>Kordiimonas</taxon>
    </lineage>
</organism>
<dbReference type="Proteomes" id="UP001595444">
    <property type="component" value="Unassembled WGS sequence"/>
</dbReference>
<dbReference type="InterPro" id="IPR000889">
    <property type="entry name" value="Glutathione_peroxidase"/>
</dbReference>
<keyword evidence="7" id="KW-1185">Reference proteome</keyword>
<feature type="chain" id="PRO_5047420362" description="Glutathione peroxidase" evidence="5">
    <location>
        <begin position="21"/>
        <end position="180"/>
    </location>
</feature>
<feature type="signal peptide" evidence="5">
    <location>
        <begin position="1"/>
        <end position="20"/>
    </location>
</feature>
<evidence type="ECO:0000256" key="5">
    <source>
        <dbReference type="SAM" id="SignalP"/>
    </source>
</evidence>
<dbReference type="EMBL" id="JBHRSL010000027">
    <property type="protein sequence ID" value="MFC3053442.1"/>
    <property type="molecule type" value="Genomic_DNA"/>
</dbReference>
<evidence type="ECO:0000256" key="2">
    <source>
        <dbReference type="ARBA" id="ARBA00022559"/>
    </source>
</evidence>
<gene>
    <name evidence="6" type="ORF">ACFOKA_16205</name>
</gene>
<dbReference type="PIRSF" id="PIRSF000303">
    <property type="entry name" value="Glutathion_perox"/>
    <property type="match status" value="1"/>
</dbReference>
<evidence type="ECO:0000313" key="7">
    <source>
        <dbReference type="Proteomes" id="UP001595444"/>
    </source>
</evidence>
<dbReference type="PANTHER" id="PTHR11592:SF78">
    <property type="entry name" value="GLUTATHIONE PEROXIDASE"/>
    <property type="match status" value="1"/>
</dbReference>
<evidence type="ECO:0000256" key="4">
    <source>
        <dbReference type="RuleBase" id="RU000499"/>
    </source>
</evidence>
<evidence type="ECO:0000256" key="3">
    <source>
        <dbReference type="ARBA" id="ARBA00023002"/>
    </source>
</evidence>
<evidence type="ECO:0000313" key="6">
    <source>
        <dbReference type="EMBL" id="MFC3053442.1"/>
    </source>
</evidence>
<reference evidence="7" key="1">
    <citation type="journal article" date="2019" name="Int. J. Syst. Evol. Microbiol.">
        <title>The Global Catalogue of Microorganisms (GCM) 10K type strain sequencing project: providing services to taxonomists for standard genome sequencing and annotation.</title>
        <authorList>
            <consortium name="The Broad Institute Genomics Platform"/>
            <consortium name="The Broad Institute Genome Sequencing Center for Infectious Disease"/>
            <person name="Wu L."/>
            <person name="Ma J."/>
        </authorList>
    </citation>
    <scope>NUCLEOTIDE SEQUENCE [LARGE SCALE GENOMIC DNA]</scope>
    <source>
        <strain evidence="7">KCTC 62164</strain>
    </source>
</reference>
<comment type="similarity">
    <text evidence="1 4">Belongs to the glutathione peroxidase family.</text>
</comment>
<dbReference type="InterPro" id="IPR036249">
    <property type="entry name" value="Thioredoxin-like_sf"/>
</dbReference>
<dbReference type="CDD" id="cd00340">
    <property type="entry name" value="GSH_Peroxidase"/>
    <property type="match status" value="1"/>
</dbReference>
<keyword evidence="2 4" id="KW-0575">Peroxidase</keyword>
<dbReference type="PRINTS" id="PR01011">
    <property type="entry name" value="GLUTPROXDASE"/>
</dbReference>
<dbReference type="InterPro" id="IPR029759">
    <property type="entry name" value="GPX_AS"/>
</dbReference>
<dbReference type="GO" id="GO:0004601">
    <property type="term" value="F:peroxidase activity"/>
    <property type="evidence" value="ECO:0007669"/>
    <property type="project" value="UniProtKB-KW"/>
</dbReference>
<proteinExistence type="inferred from homology"/>
<dbReference type="SUPFAM" id="SSF52833">
    <property type="entry name" value="Thioredoxin-like"/>
    <property type="match status" value="1"/>
</dbReference>
<dbReference type="PROSITE" id="PS51355">
    <property type="entry name" value="GLUTATHIONE_PEROXID_3"/>
    <property type="match status" value="1"/>
</dbReference>
<evidence type="ECO:0000256" key="1">
    <source>
        <dbReference type="ARBA" id="ARBA00006926"/>
    </source>
</evidence>
<dbReference type="Pfam" id="PF00255">
    <property type="entry name" value="GSHPx"/>
    <property type="match status" value="1"/>
</dbReference>
<dbReference type="PANTHER" id="PTHR11592">
    <property type="entry name" value="GLUTATHIONE PEROXIDASE"/>
    <property type="match status" value="1"/>
</dbReference>
<keyword evidence="5" id="KW-0732">Signal</keyword>
<sequence>MIKKLYVAMLCMVISSPVLAEDSVYDFNLTSIDYTEMPLEQYHGKAILLVNTASQCGFTPQYEGLQALWENYRDKGLIVLGVPSNDFGGQEPDSEDDIKEFCTINFDVDFPMTKKMVVSGKEGNAAIYDWLAGELGDASRPKWNFHKYLISPEGTPVAYFPSQVTPDSEKLLAAIDAVLK</sequence>
<dbReference type="PROSITE" id="PS00460">
    <property type="entry name" value="GLUTATHIONE_PEROXID_1"/>
    <property type="match status" value="1"/>
</dbReference>
<name>A0ABV7DA04_9PROT</name>
<dbReference type="RefSeq" id="WP_194215606.1">
    <property type="nucleotide sequence ID" value="NZ_CP061205.1"/>
</dbReference>
<accession>A0ABV7DA04</accession>
<keyword evidence="3 4" id="KW-0560">Oxidoreductase</keyword>
<dbReference type="Gene3D" id="3.40.30.10">
    <property type="entry name" value="Glutaredoxin"/>
    <property type="match status" value="1"/>
</dbReference>
<comment type="caution">
    <text evidence="6">The sequence shown here is derived from an EMBL/GenBank/DDBJ whole genome shotgun (WGS) entry which is preliminary data.</text>
</comment>
<protein>
    <recommendedName>
        <fullName evidence="4">Glutathione peroxidase</fullName>
    </recommendedName>
</protein>